<name>A0A9P0FKR0_BRAAE</name>
<dbReference type="AlphaFoldDB" id="A0A9P0FKR0"/>
<sequence length="157" mass="17678">MDLENTEIKECYRVGNLSNNKPRSVFVKLKNYADKVEIIKNRKKLKGTKIHIKEDLTKNKMEILTAASEKFGYKNVWSLNGKDDEEENNDLKPALTQVALQATLFLEGNSTGELSPSKRVYIMDSSTKIKFLINTGACLTSSKLQNFNQISTATAVE</sequence>
<gene>
    <name evidence="1" type="ORF">MELIAE_LOCUS8889</name>
</gene>
<accession>A0A9P0FKR0</accession>
<dbReference type="EMBL" id="OV121137">
    <property type="protein sequence ID" value="CAH0558593.1"/>
    <property type="molecule type" value="Genomic_DNA"/>
</dbReference>
<evidence type="ECO:0000313" key="1">
    <source>
        <dbReference type="EMBL" id="CAH0558593.1"/>
    </source>
</evidence>
<proteinExistence type="predicted"/>
<keyword evidence="2" id="KW-1185">Reference proteome</keyword>
<protein>
    <submittedName>
        <fullName evidence="1">Uncharacterized protein</fullName>
    </submittedName>
</protein>
<evidence type="ECO:0000313" key="2">
    <source>
        <dbReference type="Proteomes" id="UP001154078"/>
    </source>
</evidence>
<dbReference type="OrthoDB" id="6725610at2759"/>
<organism evidence="1 2">
    <name type="scientific">Brassicogethes aeneus</name>
    <name type="common">Rape pollen beetle</name>
    <name type="synonym">Meligethes aeneus</name>
    <dbReference type="NCBI Taxonomy" id="1431903"/>
    <lineage>
        <taxon>Eukaryota</taxon>
        <taxon>Metazoa</taxon>
        <taxon>Ecdysozoa</taxon>
        <taxon>Arthropoda</taxon>
        <taxon>Hexapoda</taxon>
        <taxon>Insecta</taxon>
        <taxon>Pterygota</taxon>
        <taxon>Neoptera</taxon>
        <taxon>Endopterygota</taxon>
        <taxon>Coleoptera</taxon>
        <taxon>Polyphaga</taxon>
        <taxon>Cucujiformia</taxon>
        <taxon>Nitidulidae</taxon>
        <taxon>Meligethinae</taxon>
        <taxon>Brassicogethes</taxon>
    </lineage>
</organism>
<dbReference type="Proteomes" id="UP001154078">
    <property type="component" value="Chromosome 6"/>
</dbReference>
<reference evidence="1" key="1">
    <citation type="submission" date="2021-12" db="EMBL/GenBank/DDBJ databases">
        <authorList>
            <person name="King R."/>
        </authorList>
    </citation>
    <scope>NUCLEOTIDE SEQUENCE</scope>
</reference>
<dbReference type="Gene3D" id="3.30.70.1820">
    <property type="entry name" value="L1 transposable element, RRM domain"/>
    <property type="match status" value="1"/>
</dbReference>